<proteinExistence type="inferred from homology"/>
<keyword evidence="7" id="KW-0406">Ion transport</keyword>
<keyword evidence="3" id="KW-0813">Transport</keyword>
<dbReference type="GO" id="GO:0016020">
    <property type="term" value="C:membrane"/>
    <property type="evidence" value="ECO:0007669"/>
    <property type="project" value="UniProtKB-SubCell"/>
</dbReference>
<dbReference type="Proteomes" id="UP001306119">
    <property type="component" value="Unassembled WGS sequence"/>
</dbReference>
<evidence type="ECO:0000256" key="4">
    <source>
        <dbReference type="ARBA" id="ARBA00022449"/>
    </source>
</evidence>
<dbReference type="EMBL" id="FUWP01000001">
    <property type="protein sequence ID" value="SJZ42273.1"/>
    <property type="molecule type" value="Genomic_DNA"/>
</dbReference>
<name>A0A1T4KIT6_9GAMM</name>
<evidence type="ECO:0000256" key="1">
    <source>
        <dbReference type="ARBA" id="ARBA00004141"/>
    </source>
</evidence>
<feature type="transmembrane region" description="Helical" evidence="9">
    <location>
        <begin position="170"/>
        <end position="186"/>
    </location>
</feature>
<dbReference type="PANTHER" id="PTHR42751:SF1">
    <property type="entry name" value="CATION_PROTON ANTIPORTER YBAL-RELATED"/>
    <property type="match status" value="1"/>
</dbReference>
<feature type="transmembrane region" description="Helical" evidence="9">
    <location>
        <begin position="330"/>
        <end position="349"/>
    </location>
</feature>
<dbReference type="RefSeq" id="WP_080173014.1">
    <property type="nucleotide sequence ID" value="NZ_AP024854.1"/>
</dbReference>
<dbReference type="Proteomes" id="UP000191116">
    <property type="component" value="Unassembled WGS sequence"/>
</dbReference>
<feature type="transmembrane region" description="Helical" evidence="9">
    <location>
        <begin position="274"/>
        <end position="292"/>
    </location>
</feature>
<evidence type="ECO:0000259" key="10">
    <source>
        <dbReference type="PROSITE" id="PS51201"/>
    </source>
</evidence>
<evidence type="ECO:0000256" key="2">
    <source>
        <dbReference type="ARBA" id="ARBA00005551"/>
    </source>
</evidence>
<keyword evidence="4" id="KW-0050">Antiport</keyword>
<evidence type="ECO:0000313" key="13">
    <source>
        <dbReference type="Proteomes" id="UP000191116"/>
    </source>
</evidence>
<evidence type="ECO:0000256" key="8">
    <source>
        <dbReference type="ARBA" id="ARBA00023136"/>
    </source>
</evidence>
<dbReference type="SUPFAM" id="SSF51735">
    <property type="entry name" value="NAD(P)-binding Rossmann-fold domains"/>
    <property type="match status" value="1"/>
</dbReference>
<dbReference type="InterPro" id="IPR036291">
    <property type="entry name" value="NAD(P)-bd_dom_sf"/>
</dbReference>
<dbReference type="PANTHER" id="PTHR42751">
    <property type="entry name" value="SODIUM/HYDROGEN EXCHANGER FAMILY/TRKA DOMAIN PROTEIN"/>
    <property type="match status" value="1"/>
</dbReference>
<evidence type="ECO:0000256" key="3">
    <source>
        <dbReference type="ARBA" id="ARBA00022448"/>
    </source>
</evidence>
<evidence type="ECO:0000256" key="5">
    <source>
        <dbReference type="ARBA" id="ARBA00022692"/>
    </source>
</evidence>
<dbReference type="InterPro" id="IPR003148">
    <property type="entry name" value="RCK_N"/>
</dbReference>
<protein>
    <submittedName>
        <fullName evidence="11">Cation:proton antiporter family protein</fullName>
    </submittedName>
    <submittedName>
        <fullName evidence="12">Glutathione-regulated potassium-efflux system protein KefC</fullName>
    </submittedName>
</protein>
<dbReference type="Pfam" id="PF00999">
    <property type="entry name" value="Na_H_Exchanger"/>
    <property type="match status" value="1"/>
</dbReference>
<reference evidence="12 13" key="1">
    <citation type="submission" date="2017-02" db="EMBL/GenBank/DDBJ databases">
        <authorList>
            <person name="Peterson S.W."/>
        </authorList>
    </citation>
    <scope>NUCLEOTIDE SEQUENCE [LARGE SCALE GENOMIC DNA]</scope>
    <source>
        <strain evidence="12 13">CECT 9189</strain>
    </source>
</reference>
<evidence type="ECO:0000256" key="9">
    <source>
        <dbReference type="SAM" id="Phobius"/>
    </source>
</evidence>
<evidence type="ECO:0000313" key="11">
    <source>
        <dbReference type="EMBL" id="MEC6832436.1"/>
    </source>
</evidence>
<feature type="transmembrane region" description="Helical" evidence="9">
    <location>
        <begin position="108"/>
        <end position="131"/>
    </location>
</feature>
<feature type="transmembrane region" description="Helical" evidence="9">
    <location>
        <begin position="143"/>
        <end position="164"/>
    </location>
</feature>
<sequence length="531" mass="58281">MELLYISAAFLAGFIALRCKLPPLVGFLVAGFMLNSFGFQSTPALTTLADLGVTLLLFTIGLKLDIKTLLNKEIWGGATIHNLLSTTIFTLFLLILKQLGLTMFAEMALSQLVLIGFALSFSSTVFAVKLLQEKGELNTKYGTVAIGILVMQDIFAVLFLTISSGKVPDITAIGLFALPLLRPLLYRILDKAGHGEILVLYAVMLALVAGAGLFDIVGMKPDLGALILGMLMAGHPKASEMAKSLFNFKELLLVCFFLNIGLAESPTLNGMLMALVLMLLLPIKGILYYAVFHLCRYRVRTSMLATLTLFNYSEFGLIVGGVAYKMGLLPGTFLVAMAIAVSLSFLLAAPLNSISHKLYTEAAKRLKEFDPERLNCNDKLIDFGNATILILGMGRIGSGAYDELESRYGKQIIGVENRRESVELHRHQQRNVIHGDATDPDFWERVINNHHIELILLAMPNGSANIYALDQLKNRHFQGKIAAIAKYSDEETQLHQQGIDAAFNIYNEAGSGFARDVCDHLQPQITPLKQH</sequence>
<feature type="transmembrane region" description="Helical" evidence="9">
    <location>
        <begin position="198"/>
        <end position="217"/>
    </location>
</feature>
<dbReference type="Gene3D" id="3.40.50.720">
    <property type="entry name" value="NAD(P)-binding Rossmann-like Domain"/>
    <property type="match status" value="1"/>
</dbReference>
<dbReference type="Pfam" id="PF02254">
    <property type="entry name" value="TrkA_N"/>
    <property type="match status" value="1"/>
</dbReference>
<feature type="domain" description="RCK N-terminal" evidence="10">
    <location>
        <begin position="385"/>
        <end position="503"/>
    </location>
</feature>
<comment type="subcellular location">
    <subcellularLocation>
        <location evidence="1">Membrane</location>
        <topology evidence="1">Multi-pass membrane protein</topology>
    </subcellularLocation>
</comment>
<dbReference type="Gene3D" id="1.20.1530.20">
    <property type="match status" value="1"/>
</dbReference>
<accession>A0A1T4KIT6</accession>
<dbReference type="GO" id="GO:1902600">
    <property type="term" value="P:proton transmembrane transport"/>
    <property type="evidence" value="ECO:0007669"/>
    <property type="project" value="InterPro"/>
</dbReference>
<keyword evidence="8 9" id="KW-0472">Membrane</keyword>
<dbReference type="PROSITE" id="PS51201">
    <property type="entry name" value="RCK_N"/>
    <property type="match status" value="1"/>
</dbReference>
<comment type="similarity">
    <text evidence="2">Belongs to the monovalent cation:proton antiporter 2 (CPA2) transporter (TC 2.A.37) family.</text>
</comment>
<dbReference type="InterPro" id="IPR038770">
    <property type="entry name" value="Na+/solute_symporter_sf"/>
</dbReference>
<dbReference type="OrthoDB" id="3418949at2"/>
<reference evidence="11 14" key="2">
    <citation type="submission" date="2024-01" db="EMBL/GenBank/DDBJ databases">
        <title>Active colonisers of the gastrointestinal tract of Atlantic salmon farmed in a warm water region.</title>
        <authorList>
            <person name="Bowman J.P."/>
        </authorList>
    </citation>
    <scope>NUCLEOTIDE SEQUENCE [LARGE SCALE GENOMIC DNA]</scope>
    <source>
        <strain evidence="11 14">S3MW1</strain>
    </source>
</reference>
<evidence type="ECO:0000313" key="14">
    <source>
        <dbReference type="Proteomes" id="UP001306119"/>
    </source>
</evidence>
<keyword evidence="14" id="KW-1185">Reference proteome</keyword>
<dbReference type="InterPro" id="IPR006153">
    <property type="entry name" value="Cation/H_exchanger_TM"/>
</dbReference>
<evidence type="ECO:0000256" key="7">
    <source>
        <dbReference type="ARBA" id="ARBA00023065"/>
    </source>
</evidence>
<dbReference type="AlphaFoldDB" id="A0A1T4KIT6"/>
<dbReference type="EMBL" id="JAYXUG010000008">
    <property type="protein sequence ID" value="MEC6832436.1"/>
    <property type="molecule type" value="Genomic_DNA"/>
</dbReference>
<gene>
    <name evidence="12" type="primary">kefC_1</name>
    <name evidence="12" type="ORF">CZ814_00209</name>
    <name evidence="11" type="ORF">VXS06_11775</name>
</gene>
<evidence type="ECO:0000256" key="6">
    <source>
        <dbReference type="ARBA" id="ARBA00022989"/>
    </source>
</evidence>
<keyword evidence="6 9" id="KW-1133">Transmembrane helix</keyword>
<evidence type="ECO:0000313" key="12">
    <source>
        <dbReference type="EMBL" id="SJZ42273.1"/>
    </source>
</evidence>
<feature type="transmembrane region" description="Helical" evidence="9">
    <location>
        <begin position="74"/>
        <end position="96"/>
    </location>
</feature>
<dbReference type="GO" id="GO:0006813">
    <property type="term" value="P:potassium ion transport"/>
    <property type="evidence" value="ECO:0007669"/>
    <property type="project" value="InterPro"/>
</dbReference>
<keyword evidence="5 9" id="KW-0812">Transmembrane</keyword>
<feature type="transmembrane region" description="Helical" evidence="9">
    <location>
        <begin position="304"/>
        <end position="324"/>
    </location>
</feature>
<dbReference type="GO" id="GO:0015297">
    <property type="term" value="F:antiporter activity"/>
    <property type="evidence" value="ECO:0007669"/>
    <property type="project" value="UniProtKB-KW"/>
</dbReference>
<feature type="transmembrane region" description="Helical" evidence="9">
    <location>
        <begin position="42"/>
        <end position="62"/>
    </location>
</feature>
<organism evidence="12 13">
    <name type="scientific">Photobacterium toruni</name>
    <dbReference type="NCBI Taxonomy" id="1935446"/>
    <lineage>
        <taxon>Bacteria</taxon>
        <taxon>Pseudomonadati</taxon>
        <taxon>Pseudomonadota</taxon>
        <taxon>Gammaproteobacteria</taxon>
        <taxon>Vibrionales</taxon>
        <taxon>Vibrionaceae</taxon>
        <taxon>Photobacterium</taxon>
    </lineage>
</organism>